<accession>A0A4U5JFL4</accession>
<protein>
    <submittedName>
        <fullName evidence="2">Uncharacterized protein</fullName>
    </submittedName>
</protein>
<keyword evidence="1" id="KW-1133">Transmembrane helix</keyword>
<dbReference type="Proteomes" id="UP000308037">
    <property type="component" value="Unassembled WGS sequence"/>
</dbReference>
<keyword evidence="1" id="KW-0472">Membrane</keyword>
<dbReference type="RefSeq" id="WP_137274808.1">
    <property type="nucleotide sequence ID" value="NZ_QKNX01000001.1"/>
</dbReference>
<organism evidence="2 3">
    <name type="scientific">Natronomonas salsuginis</name>
    <dbReference type="NCBI Taxonomy" id="2217661"/>
    <lineage>
        <taxon>Archaea</taxon>
        <taxon>Methanobacteriati</taxon>
        <taxon>Methanobacteriota</taxon>
        <taxon>Stenosarchaea group</taxon>
        <taxon>Halobacteria</taxon>
        <taxon>Halobacteriales</taxon>
        <taxon>Natronomonadaceae</taxon>
        <taxon>Natronomonas</taxon>
    </lineage>
</organism>
<comment type="caution">
    <text evidence="2">The sequence shown here is derived from an EMBL/GenBank/DDBJ whole genome shotgun (WGS) entry which is preliminary data.</text>
</comment>
<gene>
    <name evidence="2" type="ORF">DM868_00145</name>
</gene>
<feature type="transmembrane region" description="Helical" evidence="1">
    <location>
        <begin position="80"/>
        <end position="98"/>
    </location>
</feature>
<feature type="transmembrane region" description="Helical" evidence="1">
    <location>
        <begin position="33"/>
        <end position="51"/>
    </location>
</feature>
<reference evidence="2 3" key="1">
    <citation type="submission" date="2019-04" db="EMBL/GenBank/DDBJ databases">
        <title>Natronomonas sp. F20-122 a newhaloarchaeon isolated from a saline saltern of Isla Bacuta, Huelva, Spain.</title>
        <authorList>
            <person name="Duran-Viseras A."/>
            <person name="Sanchez-Porro C."/>
            <person name="Ventosa A."/>
        </authorList>
    </citation>
    <scope>NUCLEOTIDE SEQUENCE [LARGE SCALE GENOMIC DNA]</scope>
    <source>
        <strain evidence="2 3">F20-122</strain>
    </source>
</reference>
<proteinExistence type="predicted"/>
<sequence>MKRQPTHYSRLLVLAGLVPLLLADLFAGLPDGVFVGGGAVVMAAAAGVHFYGDEPRAGAGWLVFGAALGLVALVDPAANALYLAAFALLLLSGLALLASQRTITGGSENE</sequence>
<name>A0A4U5JFL4_9EURY</name>
<keyword evidence="1" id="KW-0812">Transmembrane</keyword>
<keyword evidence="3" id="KW-1185">Reference proteome</keyword>
<feature type="transmembrane region" description="Helical" evidence="1">
    <location>
        <begin position="58"/>
        <end position="74"/>
    </location>
</feature>
<dbReference type="AlphaFoldDB" id="A0A4U5JFL4"/>
<evidence type="ECO:0000313" key="3">
    <source>
        <dbReference type="Proteomes" id="UP000308037"/>
    </source>
</evidence>
<dbReference type="EMBL" id="QKNX01000001">
    <property type="protein sequence ID" value="TKR27545.1"/>
    <property type="molecule type" value="Genomic_DNA"/>
</dbReference>
<evidence type="ECO:0000313" key="2">
    <source>
        <dbReference type="EMBL" id="TKR27545.1"/>
    </source>
</evidence>
<evidence type="ECO:0000256" key="1">
    <source>
        <dbReference type="SAM" id="Phobius"/>
    </source>
</evidence>